<evidence type="ECO:0000256" key="2">
    <source>
        <dbReference type="ARBA" id="ARBA00022692"/>
    </source>
</evidence>
<dbReference type="InterPro" id="IPR051784">
    <property type="entry name" value="Nod_factor_ABC_transporter"/>
</dbReference>
<evidence type="ECO:0000256" key="4">
    <source>
        <dbReference type="ARBA" id="ARBA00023136"/>
    </source>
</evidence>
<feature type="transmembrane region" description="Helical" evidence="6">
    <location>
        <begin position="148"/>
        <end position="172"/>
    </location>
</feature>
<dbReference type="GO" id="GO:0140359">
    <property type="term" value="F:ABC-type transporter activity"/>
    <property type="evidence" value="ECO:0007669"/>
    <property type="project" value="InterPro"/>
</dbReference>
<dbReference type="PANTHER" id="PTHR43229:SF2">
    <property type="entry name" value="NODULATION PROTEIN J"/>
    <property type="match status" value="1"/>
</dbReference>
<gene>
    <name evidence="8" type="ORF">SAMN04489712_11721</name>
</gene>
<keyword evidence="3 6" id="KW-1133">Transmembrane helix</keyword>
<dbReference type="GO" id="GO:0043190">
    <property type="term" value="C:ATP-binding cassette (ABC) transporter complex"/>
    <property type="evidence" value="ECO:0007669"/>
    <property type="project" value="InterPro"/>
</dbReference>
<reference evidence="9" key="1">
    <citation type="submission" date="2016-10" db="EMBL/GenBank/DDBJ databases">
        <authorList>
            <person name="Varghese N."/>
            <person name="Submissions S."/>
        </authorList>
    </citation>
    <scope>NUCLEOTIDE SEQUENCE [LARGE SCALE GENOMIC DNA]</scope>
    <source>
        <strain evidence="9">DSM 43163</strain>
    </source>
</reference>
<dbReference type="EMBL" id="FNVO01000017">
    <property type="protein sequence ID" value="SEG84534.1"/>
    <property type="molecule type" value="Genomic_DNA"/>
</dbReference>
<evidence type="ECO:0000313" key="8">
    <source>
        <dbReference type="EMBL" id="SEG84534.1"/>
    </source>
</evidence>
<name>A0A1H6DH62_9ACTN</name>
<dbReference type="GO" id="GO:0046677">
    <property type="term" value="P:response to antibiotic"/>
    <property type="evidence" value="ECO:0007669"/>
    <property type="project" value="UniProtKB-KW"/>
</dbReference>
<keyword evidence="6" id="KW-0813">Transport</keyword>
<accession>A0A1H6DH62</accession>
<feature type="transmembrane region" description="Helical" evidence="6">
    <location>
        <begin position="235"/>
        <end position="253"/>
    </location>
</feature>
<evidence type="ECO:0000256" key="1">
    <source>
        <dbReference type="ARBA" id="ARBA00004141"/>
    </source>
</evidence>
<dbReference type="Proteomes" id="UP000236723">
    <property type="component" value="Unassembled WGS sequence"/>
</dbReference>
<evidence type="ECO:0000313" key="9">
    <source>
        <dbReference type="Proteomes" id="UP000236723"/>
    </source>
</evidence>
<dbReference type="OrthoDB" id="670210at2"/>
<feature type="transmembrane region" description="Helical" evidence="6">
    <location>
        <begin position="25"/>
        <end position="48"/>
    </location>
</feature>
<evidence type="ECO:0000256" key="3">
    <source>
        <dbReference type="ARBA" id="ARBA00022989"/>
    </source>
</evidence>
<dbReference type="Pfam" id="PF01061">
    <property type="entry name" value="ABC2_membrane"/>
    <property type="match status" value="1"/>
</dbReference>
<evidence type="ECO:0000259" key="7">
    <source>
        <dbReference type="PROSITE" id="PS51012"/>
    </source>
</evidence>
<keyword evidence="5" id="KW-0046">Antibiotic resistance</keyword>
<dbReference type="PANTHER" id="PTHR43229">
    <property type="entry name" value="NODULATION PROTEIN J"/>
    <property type="match status" value="1"/>
</dbReference>
<comment type="similarity">
    <text evidence="6">Belongs to the ABC-2 integral membrane protein family.</text>
</comment>
<sequence>MTALTLAARDSATMLRRNLRHMLRYPSMTFMIAGMPVVFLLLFVYVFGGTLGAGLGGAAGGRAEYLDYVTPGIILMTVAGAATATAVSVAMDMTEGIVARFRTMAISRASVLTGHVAGGMIQTLLSMAVVVGVAVSLGFRPTAGPVEWLAAIGLLALFVLAITWLSVALGLVAKSVETASNTPMPLLLLPFLGSGFVPTASMPEALRWFAEYQPFTPVIETLRGLLLGTPIGDSAVVAIAWCMGIALAGYLWAKRLFDRDLVR</sequence>
<keyword evidence="2 6" id="KW-0812">Transmembrane</keyword>
<feature type="domain" description="ABC transmembrane type-2" evidence="7">
    <location>
        <begin position="27"/>
        <end position="260"/>
    </location>
</feature>
<dbReference type="RefSeq" id="WP_103942213.1">
    <property type="nucleotide sequence ID" value="NZ_FNVO01000017.1"/>
</dbReference>
<dbReference type="InterPro" id="IPR013525">
    <property type="entry name" value="ABC2_TM"/>
</dbReference>
<organism evidence="8 9">
    <name type="scientific">Thermomonospora echinospora</name>
    <dbReference type="NCBI Taxonomy" id="1992"/>
    <lineage>
        <taxon>Bacteria</taxon>
        <taxon>Bacillati</taxon>
        <taxon>Actinomycetota</taxon>
        <taxon>Actinomycetes</taxon>
        <taxon>Streptosporangiales</taxon>
        <taxon>Thermomonosporaceae</taxon>
        <taxon>Thermomonospora</taxon>
    </lineage>
</organism>
<feature type="transmembrane region" description="Helical" evidence="6">
    <location>
        <begin position="184"/>
        <end position="202"/>
    </location>
</feature>
<keyword evidence="9" id="KW-1185">Reference proteome</keyword>
<feature type="transmembrane region" description="Helical" evidence="6">
    <location>
        <begin position="68"/>
        <end position="91"/>
    </location>
</feature>
<dbReference type="InterPro" id="IPR000412">
    <property type="entry name" value="ABC_2_transport"/>
</dbReference>
<evidence type="ECO:0000256" key="5">
    <source>
        <dbReference type="ARBA" id="ARBA00023251"/>
    </source>
</evidence>
<feature type="transmembrane region" description="Helical" evidence="6">
    <location>
        <begin position="112"/>
        <end position="136"/>
    </location>
</feature>
<comment type="subcellular location">
    <subcellularLocation>
        <location evidence="6">Cell membrane</location>
        <topology evidence="6">Multi-pass membrane protein</topology>
    </subcellularLocation>
    <subcellularLocation>
        <location evidence="1">Membrane</location>
        <topology evidence="1">Multi-pass membrane protein</topology>
    </subcellularLocation>
</comment>
<dbReference type="PIRSF" id="PIRSF006648">
    <property type="entry name" value="DrrB"/>
    <property type="match status" value="1"/>
</dbReference>
<proteinExistence type="inferred from homology"/>
<keyword evidence="4 6" id="KW-0472">Membrane</keyword>
<evidence type="ECO:0000256" key="6">
    <source>
        <dbReference type="RuleBase" id="RU361157"/>
    </source>
</evidence>
<dbReference type="PROSITE" id="PS51012">
    <property type="entry name" value="ABC_TM2"/>
    <property type="match status" value="1"/>
</dbReference>
<dbReference type="InterPro" id="IPR047817">
    <property type="entry name" value="ABC2_TM_bact-type"/>
</dbReference>
<protein>
    <recommendedName>
        <fullName evidence="6">Transport permease protein</fullName>
    </recommendedName>
</protein>
<keyword evidence="6" id="KW-1003">Cell membrane</keyword>
<dbReference type="AlphaFoldDB" id="A0A1H6DH62"/>